<sequence length="323" mass="36289">MDDSELNENNQIQQKMLSLSLNDTNSIEGCKVEKNQIEKCVEWLQTVSEQSSECSCSNCSTSVTEDSSIVDELCLINSNELMTSLGNYSDSGKYRNIAITNSKRVHVGPSFQFNAPVNIIKNVLSINNCENSESDANDVRLNENKYNDTVHIISRRSWLAQPPLEPHTLLEAPAKYVIICHTATEEGFCVSENTYVIRLIQDFHIEGRKWNDIGYNFLVGSDGKIYEGRGFNVVGAHTYRYNTDSFAIAFVGTFVNKLPPSKAIIEARKLIALGVNNGAIAENYSLVGHCQLSPTRSPGDMLYEEIKKWDNWDSSKQYFKNGR</sequence>
<dbReference type="InterPro" id="IPR002502">
    <property type="entry name" value="Amidase_domain"/>
</dbReference>
<dbReference type="KEGG" id="apln:108732438"/>
<dbReference type="Gene3D" id="3.40.80.10">
    <property type="entry name" value="Peptidoglycan recognition protein-like"/>
    <property type="match status" value="1"/>
</dbReference>
<dbReference type="RefSeq" id="XP_018318743.1">
    <property type="nucleotide sequence ID" value="XM_018463241.1"/>
</dbReference>
<keyword evidence="2" id="KW-0399">Innate immunity</keyword>
<keyword evidence="3" id="KW-0391">Immunity</keyword>
<dbReference type="AlphaFoldDB" id="A0A1W4WFF8"/>
<dbReference type="GO" id="GO:0008270">
    <property type="term" value="F:zinc ion binding"/>
    <property type="evidence" value="ECO:0007669"/>
    <property type="project" value="InterPro"/>
</dbReference>
<dbReference type="RefSeq" id="XP_018318740.1">
    <property type="nucleotide sequence ID" value="XM_018463238.2"/>
</dbReference>
<dbReference type="SMART" id="SM00644">
    <property type="entry name" value="Ami_2"/>
    <property type="match status" value="1"/>
</dbReference>
<evidence type="ECO:0000256" key="2">
    <source>
        <dbReference type="ARBA" id="ARBA00022588"/>
    </source>
</evidence>
<evidence type="ECO:0000259" key="6">
    <source>
        <dbReference type="SMART" id="SM00701"/>
    </source>
</evidence>
<evidence type="ECO:0000313" key="8">
    <source>
        <dbReference type="RefSeq" id="XP_018318740.1"/>
    </source>
</evidence>
<dbReference type="GO" id="GO:0009253">
    <property type="term" value="P:peptidoglycan catabolic process"/>
    <property type="evidence" value="ECO:0007669"/>
    <property type="project" value="InterPro"/>
</dbReference>
<organism evidence="7 8">
    <name type="scientific">Agrilus planipennis</name>
    <name type="common">Emerald ash borer</name>
    <name type="synonym">Agrilus marcopoli</name>
    <dbReference type="NCBI Taxonomy" id="224129"/>
    <lineage>
        <taxon>Eukaryota</taxon>
        <taxon>Metazoa</taxon>
        <taxon>Ecdysozoa</taxon>
        <taxon>Arthropoda</taxon>
        <taxon>Hexapoda</taxon>
        <taxon>Insecta</taxon>
        <taxon>Pterygota</taxon>
        <taxon>Neoptera</taxon>
        <taxon>Endopterygota</taxon>
        <taxon>Coleoptera</taxon>
        <taxon>Polyphaga</taxon>
        <taxon>Elateriformia</taxon>
        <taxon>Buprestoidea</taxon>
        <taxon>Buprestidae</taxon>
        <taxon>Agrilinae</taxon>
        <taxon>Agrilus</taxon>
    </lineage>
</organism>
<dbReference type="OrthoDB" id="10001926at2759"/>
<dbReference type="PANTHER" id="PTHR11022:SF41">
    <property type="entry name" value="PEPTIDOGLYCAN-RECOGNITION PROTEIN LC-RELATED"/>
    <property type="match status" value="1"/>
</dbReference>
<evidence type="ECO:0000256" key="1">
    <source>
        <dbReference type="ARBA" id="ARBA00007553"/>
    </source>
</evidence>
<comment type="function">
    <text evidence="4">Peptidoglycan-recognition protein probably involved in innate immunity by binding to peptidoglycans (PGN) of bacteria and activating the prophenoloxidase (proPO) cascade immune response. Binds to 1,3-beta-D-glucan and PGN.</text>
</comment>
<dbReference type="RefSeq" id="XP_018318742.1">
    <property type="nucleotide sequence ID" value="XM_018463240.2"/>
</dbReference>
<keyword evidence="7" id="KW-1185">Reference proteome</keyword>
<evidence type="ECO:0000256" key="3">
    <source>
        <dbReference type="ARBA" id="ARBA00022859"/>
    </source>
</evidence>
<dbReference type="RefSeq" id="XP_018318741.1">
    <property type="nucleotide sequence ID" value="XM_018463239.2"/>
</dbReference>
<dbReference type="STRING" id="224129.A0A1W4WFF8"/>
<comment type="similarity">
    <text evidence="1">Belongs to the N-acetylmuramoyl-L-alanine amidase 2 family.</text>
</comment>
<dbReference type="Pfam" id="PF01510">
    <property type="entry name" value="Amidase_2"/>
    <property type="match status" value="1"/>
</dbReference>
<evidence type="ECO:0000313" key="11">
    <source>
        <dbReference type="RefSeq" id="XP_018318743.1"/>
    </source>
</evidence>
<dbReference type="SUPFAM" id="SSF55846">
    <property type="entry name" value="N-acetylmuramoyl-L-alanine amidase-like"/>
    <property type="match status" value="1"/>
</dbReference>
<dbReference type="SMART" id="SM00701">
    <property type="entry name" value="PGRP"/>
    <property type="match status" value="1"/>
</dbReference>
<reference evidence="8 9" key="1">
    <citation type="submission" date="2025-04" db="UniProtKB">
        <authorList>
            <consortium name="RefSeq"/>
        </authorList>
    </citation>
    <scope>IDENTIFICATION</scope>
    <source>
        <tissue evidence="8 9">Entire body</tissue>
    </source>
</reference>
<gene>
    <name evidence="8 9 10 11 12" type="primary">LOC108732438</name>
</gene>
<evidence type="ECO:0000259" key="5">
    <source>
        <dbReference type="SMART" id="SM00644"/>
    </source>
</evidence>
<evidence type="ECO:0000313" key="12">
    <source>
        <dbReference type="RefSeq" id="XP_018318744.1"/>
    </source>
</evidence>
<dbReference type="FunFam" id="3.40.80.10:FF:000001">
    <property type="entry name" value="Peptidoglycan recognition protein 1"/>
    <property type="match status" value="1"/>
</dbReference>
<protein>
    <submittedName>
        <fullName evidence="8 9">Peptidoglycan-recognition protein LE-like isoform X1</fullName>
    </submittedName>
</protein>
<evidence type="ECO:0000256" key="4">
    <source>
        <dbReference type="ARBA" id="ARBA00057187"/>
    </source>
</evidence>
<dbReference type="InterPro" id="IPR015510">
    <property type="entry name" value="PGRP"/>
</dbReference>
<evidence type="ECO:0000313" key="9">
    <source>
        <dbReference type="RefSeq" id="XP_018318741.1"/>
    </source>
</evidence>
<dbReference type="Proteomes" id="UP000192223">
    <property type="component" value="Unplaced"/>
</dbReference>
<dbReference type="RefSeq" id="XP_018318744.1">
    <property type="nucleotide sequence ID" value="XM_018463242.2"/>
</dbReference>
<dbReference type="InterPro" id="IPR036505">
    <property type="entry name" value="Amidase/PGRP_sf"/>
</dbReference>
<feature type="domain" description="Peptidoglycan recognition protein family" evidence="6">
    <location>
        <begin position="150"/>
        <end position="293"/>
    </location>
</feature>
<dbReference type="GeneID" id="108732438"/>
<dbReference type="PANTHER" id="PTHR11022">
    <property type="entry name" value="PEPTIDOGLYCAN RECOGNITION PROTEIN"/>
    <property type="match status" value="1"/>
</dbReference>
<dbReference type="GO" id="GO:0045087">
    <property type="term" value="P:innate immune response"/>
    <property type="evidence" value="ECO:0007669"/>
    <property type="project" value="UniProtKB-KW"/>
</dbReference>
<dbReference type="GO" id="GO:0008745">
    <property type="term" value="F:N-acetylmuramoyl-L-alanine amidase activity"/>
    <property type="evidence" value="ECO:0007669"/>
    <property type="project" value="InterPro"/>
</dbReference>
<feature type="domain" description="N-acetylmuramoyl-L-alanine amidase" evidence="5">
    <location>
        <begin position="162"/>
        <end position="299"/>
    </location>
</feature>
<evidence type="ECO:0000313" key="10">
    <source>
        <dbReference type="RefSeq" id="XP_018318742.1"/>
    </source>
</evidence>
<name>A0A1W4WFF8_AGRPL</name>
<dbReference type="CDD" id="cd06583">
    <property type="entry name" value="PGRP"/>
    <property type="match status" value="1"/>
</dbReference>
<accession>A0A1W4WFF8</accession>
<proteinExistence type="inferred from homology"/>
<dbReference type="InterPro" id="IPR006619">
    <property type="entry name" value="PGRP_domain_met/bac"/>
</dbReference>
<evidence type="ECO:0000313" key="7">
    <source>
        <dbReference type="Proteomes" id="UP000192223"/>
    </source>
</evidence>